<gene>
    <name evidence="2" type="ordered locus">Hore_04490</name>
</gene>
<evidence type="ECO:0000313" key="2">
    <source>
        <dbReference type="EMBL" id="ACL69207.1"/>
    </source>
</evidence>
<dbReference type="Pfam" id="PF01527">
    <property type="entry name" value="HTH_Tnp_1"/>
    <property type="match status" value="1"/>
</dbReference>
<evidence type="ECO:0000313" key="3">
    <source>
        <dbReference type="Proteomes" id="UP000000719"/>
    </source>
</evidence>
<dbReference type="eggNOG" id="COG2963">
    <property type="taxonomic scope" value="Bacteria"/>
</dbReference>
<proteinExistence type="predicted"/>
<reference evidence="2 3" key="1">
    <citation type="journal article" date="2009" name="PLoS ONE">
        <title>Genome analysis of the anaerobic thermohalophilic bacterium Halothermothrix orenii.</title>
        <authorList>
            <person name="Mavromatis K."/>
            <person name="Ivanova N."/>
            <person name="Anderson I."/>
            <person name="Lykidis A."/>
            <person name="Hooper S.D."/>
            <person name="Sun H."/>
            <person name="Kunin V."/>
            <person name="Lapidus A."/>
            <person name="Hugenholtz P."/>
            <person name="Patel B."/>
            <person name="Kyrpides N.C."/>
        </authorList>
    </citation>
    <scope>NUCLEOTIDE SEQUENCE [LARGE SCALE GENOMIC DNA]</scope>
    <source>
        <strain evidence="3">H 168 / OCM 544 / DSM 9562</strain>
    </source>
</reference>
<dbReference type="GO" id="GO:0006313">
    <property type="term" value="P:DNA transposition"/>
    <property type="evidence" value="ECO:0007669"/>
    <property type="project" value="InterPro"/>
</dbReference>
<dbReference type="GO" id="GO:0003677">
    <property type="term" value="F:DNA binding"/>
    <property type="evidence" value="ECO:0007669"/>
    <property type="project" value="InterPro"/>
</dbReference>
<dbReference type="InterPro" id="IPR009057">
    <property type="entry name" value="Homeodomain-like_sf"/>
</dbReference>
<protein>
    <submittedName>
        <fullName evidence="2">Transposase IS3/IS911</fullName>
    </submittedName>
</protein>
<dbReference type="InterPro" id="IPR002514">
    <property type="entry name" value="Transposase_8"/>
</dbReference>
<feature type="region of interest" description="Disordered" evidence="1">
    <location>
        <begin position="49"/>
        <end position="71"/>
    </location>
</feature>
<name>B8D1Y0_HALOH</name>
<dbReference type="Proteomes" id="UP000000719">
    <property type="component" value="Chromosome"/>
</dbReference>
<dbReference type="Gene3D" id="1.10.10.60">
    <property type="entry name" value="Homeodomain-like"/>
    <property type="match status" value="1"/>
</dbReference>
<dbReference type="GO" id="GO:0004803">
    <property type="term" value="F:transposase activity"/>
    <property type="evidence" value="ECO:0007669"/>
    <property type="project" value="InterPro"/>
</dbReference>
<dbReference type="STRING" id="373903.Hore_04490"/>
<accession>B8D1Y0</accession>
<dbReference type="EMBL" id="CP001098">
    <property type="protein sequence ID" value="ACL69207.1"/>
    <property type="molecule type" value="Genomic_DNA"/>
</dbReference>
<sequence>MGRKKYSEEFKREAVELSFSSDKSCKVIAKELGIIYHNLIRRRREYKNKGDLAFPGNGKKSYPLNRKKFKG</sequence>
<dbReference type="AlphaFoldDB" id="B8D1Y0"/>
<keyword evidence="3" id="KW-1185">Reference proteome</keyword>
<dbReference type="HOGENOM" id="CLU_027402_33_9_9"/>
<dbReference type="KEGG" id="hor:Hore_04490"/>
<organism evidence="2 3">
    <name type="scientific">Halothermothrix orenii (strain H 168 / OCM 544 / DSM 9562)</name>
    <dbReference type="NCBI Taxonomy" id="373903"/>
    <lineage>
        <taxon>Bacteria</taxon>
        <taxon>Bacillati</taxon>
        <taxon>Bacillota</taxon>
        <taxon>Clostridia</taxon>
        <taxon>Halanaerobiales</taxon>
        <taxon>Halothermotrichaceae</taxon>
        <taxon>Halothermothrix</taxon>
    </lineage>
</organism>
<dbReference type="SUPFAM" id="SSF46689">
    <property type="entry name" value="Homeodomain-like"/>
    <property type="match status" value="1"/>
</dbReference>
<evidence type="ECO:0000256" key="1">
    <source>
        <dbReference type="SAM" id="MobiDB-lite"/>
    </source>
</evidence>